<proteinExistence type="predicted"/>
<dbReference type="Proteomes" id="UP000265715">
    <property type="component" value="Unassembled WGS sequence"/>
</dbReference>
<gene>
    <name evidence="1" type="ORF">Mterra_02438</name>
</gene>
<name>A0A399EKW2_9DEIN</name>
<sequence>MNYTLVPRQSVGPVRFGMSRGEVRAALGRPNSSGDRYDGLLYDSYRPLNLRVYHSPQAPHPCVAAAVEYPGGLELDGQALVWRPYAEIVAFLRARDPRLLARTGQVLSVALGLEYADGTASPDGMAPAVQVTAFAEGYPVDDGELEEPEARAAWAYEPGAGVGPLRFGMGRDEAHRALSAWAGEELEFEVMGHDPDCEYCAAWDLRLYFERATGGCNAVEFFWPPRSPQVVLMGRRLLGHPEDGLVEWLKALDPALDFDDGSQGYVSPRYGLYFASNEQFGRVDNLAVFSKHWPPR</sequence>
<dbReference type="EMBL" id="QXDL01000102">
    <property type="protein sequence ID" value="RIH83032.1"/>
    <property type="molecule type" value="Genomic_DNA"/>
</dbReference>
<evidence type="ECO:0000313" key="1">
    <source>
        <dbReference type="EMBL" id="RIH83032.1"/>
    </source>
</evidence>
<evidence type="ECO:0000313" key="2">
    <source>
        <dbReference type="Proteomes" id="UP000265715"/>
    </source>
</evidence>
<keyword evidence="2" id="KW-1185">Reference proteome</keyword>
<accession>A0A399EKW2</accession>
<protein>
    <submittedName>
        <fullName evidence="1">Uncharacterized protein</fullName>
    </submittedName>
</protein>
<dbReference type="AlphaFoldDB" id="A0A399EKW2"/>
<reference evidence="1 2" key="1">
    <citation type="submission" date="2018-08" db="EMBL/GenBank/DDBJ databases">
        <title>Meiothermus terrae DSM 26712 genome sequencing project.</title>
        <authorList>
            <person name="Da Costa M.S."/>
            <person name="Albuquerque L."/>
            <person name="Raposo P."/>
            <person name="Froufe H.J.C."/>
            <person name="Barroso C.S."/>
            <person name="Egas C."/>
        </authorList>
    </citation>
    <scope>NUCLEOTIDE SEQUENCE [LARGE SCALE GENOMIC DNA]</scope>
    <source>
        <strain evidence="1 2">DSM 26712</strain>
    </source>
</reference>
<dbReference type="RefSeq" id="WP_119315463.1">
    <property type="nucleotide sequence ID" value="NZ_QXDL01000102.1"/>
</dbReference>
<organism evidence="1 2">
    <name type="scientific">Calidithermus terrae</name>
    <dbReference type="NCBI Taxonomy" id="1408545"/>
    <lineage>
        <taxon>Bacteria</taxon>
        <taxon>Thermotogati</taxon>
        <taxon>Deinococcota</taxon>
        <taxon>Deinococci</taxon>
        <taxon>Thermales</taxon>
        <taxon>Thermaceae</taxon>
        <taxon>Calidithermus</taxon>
    </lineage>
</organism>
<comment type="caution">
    <text evidence="1">The sequence shown here is derived from an EMBL/GenBank/DDBJ whole genome shotgun (WGS) entry which is preliminary data.</text>
</comment>
<dbReference type="OrthoDB" id="3537017at2"/>